<dbReference type="EMBL" id="JABAYA010000256">
    <property type="protein sequence ID" value="KAF7721538.1"/>
    <property type="molecule type" value="Genomic_DNA"/>
</dbReference>
<accession>A0A8H7BL81</accession>
<sequence length="253" mass="29073">MLNGKHLDKIYKHNGKYYMAQREMIQIARQLNLYVLAELCKLNCQQFLDGVGEALLQTLSLETTGTMRWIRAEITPVPLDSKEQFLASLPKPLPVRYTPFTERNGDDTDTGHGDGTDPWVRRLASRWKVHPSMILAKITLASKIRDQQRAIIKSRQHQAAVNHKRPRRELQNAQVVKVCLDYSPSSSVSPPWSVSEKSRRRIADKLHYPCKRKSKYQCTRNQEPPIMNRKASNNLELLATEATKMMNLPIPSE</sequence>
<protein>
    <submittedName>
        <fullName evidence="1">Uncharacterized protein</fullName>
    </submittedName>
</protein>
<evidence type="ECO:0000313" key="1">
    <source>
        <dbReference type="EMBL" id="KAF7721538.1"/>
    </source>
</evidence>
<reference evidence="1" key="1">
    <citation type="submission" date="2020-01" db="EMBL/GenBank/DDBJ databases">
        <title>Genome Sequencing of Three Apophysomyces-Like Fungal Strains Confirms a Novel Fungal Genus in the Mucoromycota with divergent Burkholderia-like Endosymbiotic Bacteria.</title>
        <authorList>
            <person name="Stajich J.E."/>
            <person name="Macias A.M."/>
            <person name="Carter-House D."/>
            <person name="Lovett B."/>
            <person name="Kasson L.R."/>
            <person name="Berry K."/>
            <person name="Grigoriev I."/>
            <person name="Chang Y."/>
            <person name="Spatafora J."/>
            <person name="Kasson M.T."/>
        </authorList>
    </citation>
    <scope>NUCLEOTIDE SEQUENCE</scope>
    <source>
        <strain evidence="1">NRRL A-21654</strain>
    </source>
</reference>
<name>A0A8H7BL81_9FUNG</name>
<gene>
    <name evidence="1" type="ORF">EC973_004512</name>
</gene>
<dbReference type="Proteomes" id="UP000605846">
    <property type="component" value="Unassembled WGS sequence"/>
</dbReference>
<organism evidence="1 2">
    <name type="scientific">Apophysomyces ossiformis</name>
    <dbReference type="NCBI Taxonomy" id="679940"/>
    <lineage>
        <taxon>Eukaryota</taxon>
        <taxon>Fungi</taxon>
        <taxon>Fungi incertae sedis</taxon>
        <taxon>Mucoromycota</taxon>
        <taxon>Mucoromycotina</taxon>
        <taxon>Mucoromycetes</taxon>
        <taxon>Mucorales</taxon>
        <taxon>Mucorineae</taxon>
        <taxon>Mucoraceae</taxon>
        <taxon>Apophysomyces</taxon>
    </lineage>
</organism>
<evidence type="ECO:0000313" key="2">
    <source>
        <dbReference type="Proteomes" id="UP000605846"/>
    </source>
</evidence>
<comment type="caution">
    <text evidence="1">The sequence shown here is derived from an EMBL/GenBank/DDBJ whole genome shotgun (WGS) entry which is preliminary data.</text>
</comment>
<keyword evidence="2" id="KW-1185">Reference proteome</keyword>
<proteinExistence type="predicted"/>
<dbReference type="OrthoDB" id="2218707at2759"/>
<dbReference type="AlphaFoldDB" id="A0A8H7BL81"/>